<dbReference type="Proteomes" id="UP000002009">
    <property type="component" value="Chromosome 12"/>
</dbReference>
<dbReference type="InParanoid" id="C1FIU7"/>
<dbReference type="InterPro" id="IPR023631">
    <property type="entry name" value="Amidase_dom"/>
</dbReference>
<dbReference type="InterPro" id="IPR019734">
    <property type="entry name" value="TPR_rpt"/>
</dbReference>
<dbReference type="OrthoDB" id="245563at2759"/>
<feature type="domain" description="Amidase" evidence="2">
    <location>
        <begin position="48"/>
        <end position="220"/>
    </location>
</feature>
<dbReference type="PANTHER" id="PTHR46310">
    <property type="entry name" value="AMIDASE 1"/>
    <property type="match status" value="1"/>
</dbReference>
<feature type="non-terminal residue" evidence="3">
    <location>
        <position position="582"/>
    </location>
</feature>
<feature type="domain" description="Amidase" evidence="2">
    <location>
        <begin position="342"/>
        <end position="435"/>
    </location>
</feature>
<evidence type="ECO:0000259" key="2">
    <source>
        <dbReference type="Pfam" id="PF01425"/>
    </source>
</evidence>
<accession>C1FIU7</accession>
<dbReference type="Pfam" id="PF01425">
    <property type="entry name" value="Amidase"/>
    <property type="match status" value="2"/>
</dbReference>
<dbReference type="InterPro" id="IPR011990">
    <property type="entry name" value="TPR-like_helical_dom_sf"/>
</dbReference>
<keyword evidence="1" id="KW-0732">Signal</keyword>
<evidence type="ECO:0000256" key="1">
    <source>
        <dbReference type="SAM" id="SignalP"/>
    </source>
</evidence>
<dbReference type="STRING" id="296587.C1FIU7"/>
<dbReference type="KEGG" id="mis:MICPUN_52588"/>
<evidence type="ECO:0000313" key="3">
    <source>
        <dbReference type="EMBL" id="ACO70239.1"/>
    </source>
</evidence>
<keyword evidence="3" id="KW-0261">Viral envelope protein</keyword>
<dbReference type="RefSeq" id="XP_002508981.1">
    <property type="nucleotide sequence ID" value="XM_002508935.1"/>
</dbReference>
<dbReference type="InterPro" id="IPR036928">
    <property type="entry name" value="AS_sf"/>
</dbReference>
<dbReference type="GeneID" id="8248108"/>
<reference evidence="3 4" key="1">
    <citation type="journal article" date="2009" name="Science">
        <title>Green evolution and dynamic adaptations revealed by genomes of the marine picoeukaryotes Micromonas.</title>
        <authorList>
            <person name="Worden A.Z."/>
            <person name="Lee J.H."/>
            <person name="Mock T."/>
            <person name="Rouze P."/>
            <person name="Simmons M.P."/>
            <person name="Aerts A.L."/>
            <person name="Allen A.E."/>
            <person name="Cuvelier M.L."/>
            <person name="Derelle E."/>
            <person name="Everett M.V."/>
            <person name="Foulon E."/>
            <person name="Grimwood J."/>
            <person name="Gundlach H."/>
            <person name="Henrissat B."/>
            <person name="Napoli C."/>
            <person name="McDonald S.M."/>
            <person name="Parker M.S."/>
            <person name="Rombauts S."/>
            <person name="Salamov A."/>
            <person name="Von Dassow P."/>
            <person name="Badger J.H."/>
            <person name="Coutinho P.M."/>
            <person name="Demir E."/>
            <person name="Dubchak I."/>
            <person name="Gentemann C."/>
            <person name="Eikrem W."/>
            <person name="Gready J.E."/>
            <person name="John U."/>
            <person name="Lanier W."/>
            <person name="Lindquist E.A."/>
            <person name="Lucas S."/>
            <person name="Mayer K.F."/>
            <person name="Moreau H."/>
            <person name="Not F."/>
            <person name="Otillar R."/>
            <person name="Panaud O."/>
            <person name="Pangilinan J."/>
            <person name="Paulsen I."/>
            <person name="Piegu B."/>
            <person name="Poliakov A."/>
            <person name="Robbens S."/>
            <person name="Schmutz J."/>
            <person name="Toulza E."/>
            <person name="Wyss T."/>
            <person name="Zelensky A."/>
            <person name="Zhou K."/>
            <person name="Armbrust E.V."/>
            <person name="Bhattacharya D."/>
            <person name="Goodenough U.W."/>
            <person name="Van de Peer Y."/>
            <person name="Grigoriev I.V."/>
        </authorList>
    </citation>
    <scope>NUCLEOTIDE SEQUENCE [LARGE SCALE GENOMIC DNA]</scope>
    <source>
        <strain evidence="4">RCC299 / NOUM17</strain>
    </source>
</reference>
<dbReference type="AlphaFoldDB" id="C1FIU7"/>
<keyword evidence="3" id="KW-0946">Virion</keyword>
<dbReference type="Gene3D" id="3.90.1300.10">
    <property type="entry name" value="Amidase signature (AS) domain"/>
    <property type="match status" value="1"/>
</dbReference>
<protein>
    <submittedName>
        <fullName evidence="3">Chloroplast envelope protein translocase family</fullName>
    </submittedName>
</protein>
<dbReference type="Gene3D" id="1.25.40.10">
    <property type="entry name" value="Tetratricopeptide repeat domain"/>
    <property type="match status" value="1"/>
</dbReference>
<proteinExistence type="predicted"/>
<dbReference type="SMART" id="SM00028">
    <property type="entry name" value="TPR"/>
    <property type="match status" value="2"/>
</dbReference>
<dbReference type="EMBL" id="CP001577">
    <property type="protein sequence ID" value="ACO70239.1"/>
    <property type="molecule type" value="Genomic_DNA"/>
</dbReference>
<name>C1FIU7_MICCC</name>
<evidence type="ECO:0000313" key="4">
    <source>
        <dbReference type="Proteomes" id="UP000002009"/>
    </source>
</evidence>
<dbReference type="SUPFAM" id="SSF75304">
    <property type="entry name" value="Amidase signature (AS) enzymes"/>
    <property type="match status" value="1"/>
</dbReference>
<feature type="chain" id="PRO_5002909374" evidence="1">
    <location>
        <begin position="17"/>
        <end position="582"/>
    </location>
</feature>
<feature type="signal peptide" evidence="1">
    <location>
        <begin position="1"/>
        <end position="16"/>
    </location>
</feature>
<dbReference type="OMA" id="NIWLAAY"/>
<gene>
    <name evidence="3" type="primary">TOC64-1</name>
    <name evidence="3" type="ORF">MICPUN_52588</name>
</gene>
<sequence length="582" mass="61552">MVLKVLILASAASIGALVFSRRGKGGGKARGWRKRSDALNAFQELLRLKGNAKGPLRGIRFSIQDVFDVQGRVTSLGSPAWAATHAPATRDAPAVASLRAAGADCIGVTRMDELGCSITGCDAVDGAPINPVARDKIPGGSSSGAAVSVAGAPKEVDMALAVDSSGGVRVSAAHCGLYAIRTTHGTVALDGASSTTGSLAAAGWMSRDPDVIAATATALIPLPKDQISVSRVMVLEDAIDLCDDIASCGVATACMLLKDAFKNGGISRLNLGKHLLMACPSLREMQNKDCATGLDVLRNCLRLIEGEEVWSQIGGWYSAEKPETGAKAKEYLLGASKIATDSLRVIKQAREEVRAAVDLLLDGVTVFLLPTTPCAPPPMNAGAEATATWERKVLQLTCLSSLTGTPQLTIPLTYEQAEGPYGLSVVAGRKQDYMCIEFARMFGAQLREAFPDVVQAELTRLKDEENGGKDDSDAVPSMCEELKAQGNKEFKAGNFNEAIVKYTEALTALGPPPNMRPDPHRAWKSVVLSNRAMTNLKLGVYNDAEDDCTAALKLNEKNVKAYLRRGAARSVSGNYLEAIDDF</sequence>
<dbReference type="SUPFAM" id="SSF48452">
    <property type="entry name" value="TPR-like"/>
    <property type="match status" value="1"/>
</dbReference>
<dbReference type="PANTHER" id="PTHR46310:SF7">
    <property type="entry name" value="AMIDASE 1"/>
    <property type="match status" value="1"/>
</dbReference>
<organism evidence="3 4">
    <name type="scientific">Micromonas commoda (strain RCC299 / NOUM17 / CCMP2709)</name>
    <name type="common">Picoplanktonic green alga</name>
    <dbReference type="NCBI Taxonomy" id="296587"/>
    <lineage>
        <taxon>Eukaryota</taxon>
        <taxon>Viridiplantae</taxon>
        <taxon>Chlorophyta</taxon>
        <taxon>Mamiellophyceae</taxon>
        <taxon>Mamiellales</taxon>
        <taxon>Mamiellaceae</taxon>
        <taxon>Micromonas</taxon>
    </lineage>
</organism>
<dbReference type="eggNOG" id="KOG1124">
    <property type="taxonomic scope" value="Eukaryota"/>
</dbReference>
<keyword evidence="4" id="KW-1185">Reference proteome</keyword>
<dbReference type="eggNOG" id="KOG1211">
    <property type="taxonomic scope" value="Eukaryota"/>
</dbReference>